<reference evidence="2 3" key="1">
    <citation type="submission" date="2020-08" db="EMBL/GenBank/DDBJ databases">
        <title>Sequencing the genomes of 1000 actinobacteria strains.</title>
        <authorList>
            <person name="Klenk H.-P."/>
        </authorList>
    </citation>
    <scope>NUCLEOTIDE SEQUENCE [LARGE SCALE GENOMIC DNA]</scope>
    <source>
        <strain evidence="2 3">DSM 102122</strain>
    </source>
</reference>
<dbReference type="RefSeq" id="WP_184829203.1">
    <property type="nucleotide sequence ID" value="NZ_JACHMM010000001.1"/>
</dbReference>
<protein>
    <submittedName>
        <fullName evidence="2">Uncharacterized protein</fullName>
    </submittedName>
</protein>
<keyword evidence="3" id="KW-1185">Reference proteome</keyword>
<dbReference type="AlphaFoldDB" id="A0A7W9LQ14"/>
<organism evidence="2 3">
    <name type="scientific">Jiangella mangrovi</name>
    <dbReference type="NCBI Taxonomy" id="1524084"/>
    <lineage>
        <taxon>Bacteria</taxon>
        <taxon>Bacillati</taxon>
        <taxon>Actinomycetota</taxon>
        <taxon>Actinomycetes</taxon>
        <taxon>Jiangellales</taxon>
        <taxon>Jiangellaceae</taxon>
        <taxon>Jiangella</taxon>
    </lineage>
</organism>
<evidence type="ECO:0000256" key="1">
    <source>
        <dbReference type="SAM" id="Phobius"/>
    </source>
</evidence>
<comment type="caution">
    <text evidence="2">The sequence shown here is derived from an EMBL/GenBank/DDBJ whole genome shotgun (WGS) entry which is preliminary data.</text>
</comment>
<feature type="transmembrane region" description="Helical" evidence="1">
    <location>
        <begin position="32"/>
        <end position="52"/>
    </location>
</feature>
<sequence length="161" mass="17199">MSRGMVVRAVLLGAAAGLLAWAFGVQGVRPAVIALCVAAGVAATLGIPAGWYGTWPDRPHAPSGGGSAQVWRLANRLRRYENDYDPALQHRLRSLAATRLRRLGAEWDDPRAVRALGADVHAALSEGTLRPSLRDADAVVTAIERLDQHRTLDQPGEGARP</sequence>
<keyword evidence="1" id="KW-0472">Membrane</keyword>
<evidence type="ECO:0000313" key="3">
    <source>
        <dbReference type="Proteomes" id="UP000542813"/>
    </source>
</evidence>
<keyword evidence="1" id="KW-1133">Transmembrane helix</keyword>
<dbReference type="Proteomes" id="UP000542813">
    <property type="component" value="Unassembled WGS sequence"/>
</dbReference>
<gene>
    <name evidence="2" type="ORF">HD601_006573</name>
</gene>
<evidence type="ECO:0000313" key="2">
    <source>
        <dbReference type="EMBL" id="MBB5791998.1"/>
    </source>
</evidence>
<accession>A0A7W9LQ14</accession>
<proteinExistence type="predicted"/>
<dbReference type="EMBL" id="JACHMM010000001">
    <property type="protein sequence ID" value="MBB5791998.1"/>
    <property type="molecule type" value="Genomic_DNA"/>
</dbReference>
<keyword evidence="1" id="KW-0812">Transmembrane</keyword>
<name>A0A7W9LQ14_9ACTN</name>